<evidence type="ECO:0000313" key="2">
    <source>
        <dbReference type="WBParaSite" id="nRc.2.0.1.t36993-RA"/>
    </source>
</evidence>
<reference evidence="2" key="1">
    <citation type="submission" date="2022-11" db="UniProtKB">
        <authorList>
            <consortium name="WormBaseParasite"/>
        </authorList>
    </citation>
    <scope>IDENTIFICATION</scope>
</reference>
<keyword evidence="1" id="KW-1185">Reference proteome</keyword>
<dbReference type="WBParaSite" id="nRc.2.0.1.t36993-RA">
    <property type="protein sequence ID" value="nRc.2.0.1.t36993-RA"/>
    <property type="gene ID" value="nRc.2.0.1.g36993"/>
</dbReference>
<proteinExistence type="predicted"/>
<name>A0A915KDX4_ROMCU</name>
<protein>
    <submittedName>
        <fullName evidence="2">Uncharacterized protein</fullName>
    </submittedName>
</protein>
<accession>A0A915KDX4</accession>
<evidence type="ECO:0000313" key="1">
    <source>
        <dbReference type="Proteomes" id="UP000887565"/>
    </source>
</evidence>
<dbReference type="Proteomes" id="UP000887565">
    <property type="component" value="Unplaced"/>
</dbReference>
<sequence length="75" mass="8174">MPSMPQDVGVPLDQPPAIAIDLQEAGLGNLNPLADGPQLRNLKRSPPKVELAGPKRGVIMPQFRLNLDKRDPEIE</sequence>
<dbReference type="AlphaFoldDB" id="A0A915KDX4"/>
<organism evidence="1 2">
    <name type="scientific">Romanomermis culicivorax</name>
    <name type="common">Nematode worm</name>
    <dbReference type="NCBI Taxonomy" id="13658"/>
    <lineage>
        <taxon>Eukaryota</taxon>
        <taxon>Metazoa</taxon>
        <taxon>Ecdysozoa</taxon>
        <taxon>Nematoda</taxon>
        <taxon>Enoplea</taxon>
        <taxon>Dorylaimia</taxon>
        <taxon>Mermithida</taxon>
        <taxon>Mermithoidea</taxon>
        <taxon>Mermithidae</taxon>
        <taxon>Romanomermis</taxon>
    </lineage>
</organism>